<keyword evidence="2" id="KW-1185">Reference proteome</keyword>
<name>A0A151SEM9_CAJCA</name>
<evidence type="ECO:0000313" key="2">
    <source>
        <dbReference type="Proteomes" id="UP000075243"/>
    </source>
</evidence>
<reference evidence="1" key="1">
    <citation type="journal article" date="2012" name="Nat. Biotechnol.">
        <title>Draft genome sequence of pigeonpea (Cajanus cajan), an orphan legume crop of resource-poor farmers.</title>
        <authorList>
            <person name="Varshney R.K."/>
            <person name="Chen W."/>
            <person name="Li Y."/>
            <person name="Bharti A.K."/>
            <person name="Saxena R.K."/>
            <person name="Schlueter J.A."/>
            <person name="Donoghue M.T."/>
            <person name="Azam S."/>
            <person name="Fan G."/>
            <person name="Whaley A.M."/>
            <person name="Farmer A.D."/>
            <person name="Sheridan J."/>
            <person name="Iwata A."/>
            <person name="Tuteja R."/>
            <person name="Penmetsa R.V."/>
            <person name="Wu W."/>
            <person name="Upadhyaya H.D."/>
            <person name="Yang S.P."/>
            <person name="Shah T."/>
            <person name="Saxena K.B."/>
            <person name="Michael T."/>
            <person name="McCombie W.R."/>
            <person name="Yang B."/>
            <person name="Zhang G."/>
            <person name="Yang H."/>
            <person name="Wang J."/>
            <person name="Spillane C."/>
            <person name="Cook D.R."/>
            <person name="May G.D."/>
            <person name="Xu X."/>
            <person name="Jackson S.A."/>
        </authorList>
    </citation>
    <scope>NUCLEOTIDE SEQUENCE [LARGE SCALE GENOMIC DNA]</scope>
</reference>
<dbReference type="AlphaFoldDB" id="A0A151SEM9"/>
<evidence type="ECO:0008006" key="3">
    <source>
        <dbReference type="Google" id="ProtNLM"/>
    </source>
</evidence>
<sequence>MVNGQPLGFFPCSRGVRQGDPLSPLLFYITEEVFSRALSVLSTSGKLARFEGSSGSFPNTCSLC</sequence>
<dbReference type="Proteomes" id="UP000075243">
    <property type="component" value="Unassembled WGS sequence"/>
</dbReference>
<proteinExistence type="predicted"/>
<accession>A0A151SEM9</accession>
<protein>
    <recommendedName>
        <fullName evidence="3">Reverse transcriptase domain-containing protein</fullName>
    </recommendedName>
</protein>
<organism evidence="1 2">
    <name type="scientific">Cajanus cajan</name>
    <name type="common">Pigeon pea</name>
    <name type="synonym">Cajanus indicus</name>
    <dbReference type="NCBI Taxonomy" id="3821"/>
    <lineage>
        <taxon>Eukaryota</taxon>
        <taxon>Viridiplantae</taxon>
        <taxon>Streptophyta</taxon>
        <taxon>Embryophyta</taxon>
        <taxon>Tracheophyta</taxon>
        <taxon>Spermatophyta</taxon>
        <taxon>Magnoliopsida</taxon>
        <taxon>eudicotyledons</taxon>
        <taxon>Gunneridae</taxon>
        <taxon>Pentapetalae</taxon>
        <taxon>rosids</taxon>
        <taxon>fabids</taxon>
        <taxon>Fabales</taxon>
        <taxon>Fabaceae</taxon>
        <taxon>Papilionoideae</taxon>
        <taxon>50 kb inversion clade</taxon>
        <taxon>NPAAA clade</taxon>
        <taxon>indigoferoid/millettioid clade</taxon>
        <taxon>Phaseoleae</taxon>
        <taxon>Cajanus</taxon>
    </lineage>
</organism>
<evidence type="ECO:0000313" key="1">
    <source>
        <dbReference type="EMBL" id="KYP53229.1"/>
    </source>
</evidence>
<gene>
    <name evidence="1" type="ORF">KK1_024856</name>
</gene>
<dbReference type="EMBL" id="KQ483415">
    <property type="protein sequence ID" value="KYP53229.1"/>
    <property type="molecule type" value="Genomic_DNA"/>
</dbReference>
<dbReference type="Gramene" id="C.cajan_24181.t">
    <property type="protein sequence ID" value="C.cajan_24181.t.cds1"/>
    <property type="gene ID" value="C.cajan_24181"/>
</dbReference>